<keyword evidence="10" id="KW-1185">Reference proteome</keyword>
<organism evidence="9 10">
    <name type="scientific">Agromyces tropicus</name>
    <dbReference type="NCBI Taxonomy" id="555371"/>
    <lineage>
        <taxon>Bacteria</taxon>
        <taxon>Bacillati</taxon>
        <taxon>Actinomycetota</taxon>
        <taxon>Actinomycetes</taxon>
        <taxon>Micrococcales</taxon>
        <taxon>Microbacteriaceae</taxon>
        <taxon>Agromyces</taxon>
    </lineage>
</organism>
<feature type="transmembrane region" description="Helical" evidence="7">
    <location>
        <begin position="139"/>
        <end position="159"/>
    </location>
</feature>
<comment type="caution">
    <text evidence="9">The sequence shown here is derived from an EMBL/GenBank/DDBJ whole genome shotgun (WGS) entry which is preliminary data.</text>
</comment>
<comment type="subcellular location">
    <subcellularLocation>
        <location evidence="1">Cell membrane</location>
        <topology evidence="1">Multi-pass membrane protein</topology>
    </subcellularLocation>
</comment>
<evidence type="ECO:0000256" key="6">
    <source>
        <dbReference type="ARBA" id="ARBA00023136"/>
    </source>
</evidence>
<evidence type="ECO:0000313" key="10">
    <source>
        <dbReference type="Proteomes" id="UP001501196"/>
    </source>
</evidence>
<dbReference type="EMBL" id="BAAAPW010000002">
    <property type="protein sequence ID" value="GAA2032217.1"/>
    <property type="molecule type" value="Genomic_DNA"/>
</dbReference>
<feature type="transmembrane region" description="Helical" evidence="7">
    <location>
        <begin position="196"/>
        <end position="217"/>
    </location>
</feature>
<keyword evidence="5 7" id="KW-1133">Transmembrane helix</keyword>
<evidence type="ECO:0000256" key="3">
    <source>
        <dbReference type="ARBA" id="ARBA00022475"/>
    </source>
</evidence>
<reference evidence="9 10" key="1">
    <citation type="journal article" date="2019" name="Int. J. Syst. Evol. Microbiol.">
        <title>The Global Catalogue of Microorganisms (GCM) 10K type strain sequencing project: providing services to taxonomists for standard genome sequencing and annotation.</title>
        <authorList>
            <consortium name="The Broad Institute Genomics Platform"/>
            <consortium name="The Broad Institute Genome Sequencing Center for Infectious Disease"/>
            <person name="Wu L."/>
            <person name="Ma J."/>
        </authorList>
    </citation>
    <scope>NUCLEOTIDE SEQUENCE [LARGE SCALE GENOMIC DNA]</scope>
    <source>
        <strain evidence="9 10">JCM 15672</strain>
    </source>
</reference>
<dbReference type="Proteomes" id="UP001501196">
    <property type="component" value="Unassembled WGS sequence"/>
</dbReference>
<dbReference type="PANTHER" id="PTHR30506:SF3">
    <property type="entry name" value="UPF0126 INNER MEMBRANE PROTEIN YADS-RELATED"/>
    <property type="match status" value="1"/>
</dbReference>
<dbReference type="InterPro" id="IPR005115">
    <property type="entry name" value="Gly_transporter"/>
</dbReference>
<gene>
    <name evidence="9" type="ORF">GCM10009819_15270</name>
</gene>
<keyword evidence="4 7" id="KW-0812">Transmembrane</keyword>
<feature type="transmembrane region" description="Helical" evidence="7">
    <location>
        <begin position="48"/>
        <end position="65"/>
    </location>
</feature>
<dbReference type="Pfam" id="PF03458">
    <property type="entry name" value="Gly_transporter"/>
    <property type="match status" value="2"/>
</dbReference>
<proteinExistence type="inferred from homology"/>
<evidence type="ECO:0000256" key="1">
    <source>
        <dbReference type="ARBA" id="ARBA00004651"/>
    </source>
</evidence>
<feature type="domain" description="Glycine transporter" evidence="8">
    <location>
        <begin position="24"/>
        <end position="98"/>
    </location>
</feature>
<evidence type="ECO:0000256" key="2">
    <source>
        <dbReference type="ARBA" id="ARBA00008193"/>
    </source>
</evidence>
<protein>
    <submittedName>
        <fullName evidence="9">Trimeric intracellular cation channel family protein</fullName>
    </submittedName>
</protein>
<sequence length="243" mass="24691">MLEVVAASAADDPLTSVMGVIQVVLEYVGTIAFAISGAVAAGRKRMDLVGVVVLACLVAVGGGTLRDVLVGNLPVFWVRNPTYLLVAILTAIAVVALTRTRALDVLQRFHVIQVSDAAGMAVFVVTGTNVALAAGASDISAAIIGVLSGVGGGIIRDILADEVPDVLRSGQFYATAALAGAAVYVGLLALDVDPLLVFWIPIVLILVIRLVSLRFGWGVPTFSYGAPDDGAGPVGGAERGGSG</sequence>
<dbReference type="PANTHER" id="PTHR30506">
    <property type="entry name" value="INNER MEMBRANE PROTEIN"/>
    <property type="match status" value="1"/>
</dbReference>
<dbReference type="RefSeq" id="WP_344371338.1">
    <property type="nucleotide sequence ID" value="NZ_BAAAPW010000002.1"/>
</dbReference>
<keyword evidence="3" id="KW-1003">Cell membrane</keyword>
<keyword evidence="6 7" id="KW-0472">Membrane</keyword>
<feature type="transmembrane region" description="Helical" evidence="7">
    <location>
        <begin position="77"/>
        <end position="97"/>
    </location>
</feature>
<evidence type="ECO:0000256" key="7">
    <source>
        <dbReference type="SAM" id="Phobius"/>
    </source>
</evidence>
<feature type="transmembrane region" description="Helical" evidence="7">
    <location>
        <begin position="171"/>
        <end position="190"/>
    </location>
</feature>
<evidence type="ECO:0000256" key="5">
    <source>
        <dbReference type="ARBA" id="ARBA00022989"/>
    </source>
</evidence>
<evidence type="ECO:0000256" key="4">
    <source>
        <dbReference type="ARBA" id="ARBA00022692"/>
    </source>
</evidence>
<feature type="transmembrane region" description="Helical" evidence="7">
    <location>
        <begin position="20"/>
        <end position="41"/>
    </location>
</feature>
<name>A0ABN2UG40_9MICO</name>
<evidence type="ECO:0000259" key="8">
    <source>
        <dbReference type="Pfam" id="PF03458"/>
    </source>
</evidence>
<feature type="domain" description="Glycine transporter" evidence="8">
    <location>
        <begin position="114"/>
        <end position="187"/>
    </location>
</feature>
<comment type="similarity">
    <text evidence="2">Belongs to the UPF0126 family.</text>
</comment>
<accession>A0ABN2UG40</accession>
<evidence type="ECO:0000313" key="9">
    <source>
        <dbReference type="EMBL" id="GAA2032217.1"/>
    </source>
</evidence>